<reference evidence="4 5" key="1">
    <citation type="submission" date="2020-11" db="EMBL/GenBank/DDBJ databases">
        <title>Kefir isolates.</title>
        <authorList>
            <person name="Marcisauskas S."/>
            <person name="Kim Y."/>
            <person name="Blasche S."/>
        </authorList>
    </citation>
    <scope>NUCLEOTIDE SEQUENCE [LARGE SCALE GENOMIC DNA]</scope>
    <source>
        <strain evidence="4 5">KR</strain>
    </source>
</reference>
<dbReference type="Gene3D" id="3.60.120.10">
    <property type="entry name" value="Anthranilate synthase"/>
    <property type="match status" value="1"/>
</dbReference>
<comment type="caution">
    <text evidence="4">The sequence shown here is derived from an EMBL/GenBank/DDBJ whole genome shotgun (WGS) entry which is preliminary data.</text>
</comment>
<evidence type="ECO:0000313" key="5">
    <source>
        <dbReference type="Proteomes" id="UP000777482"/>
    </source>
</evidence>
<proteinExistence type="predicted"/>
<accession>A0A9P6VV46</accession>
<dbReference type="Proteomes" id="UP000777482">
    <property type="component" value="Unassembled WGS sequence"/>
</dbReference>
<dbReference type="InterPro" id="IPR019999">
    <property type="entry name" value="Anth_synth_I-like"/>
</dbReference>
<dbReference type="PRINTS" id="PR00095">
    <property type="entry name" value="ANTSNTHASEI"/>
</dbReference>
<keyword evidence="5" id="KW-1185">Reference proteome</keyword>
<evidence type="ECO:0000259" key="3">
    <source>
        <dbReference type="Pfam" id="PF04715"/>
    </source>
</evidence>
<sequence length="616" mass="67686">MTLSLSAGVKGHIACARERGRVPPAEQQPGPQEYFSVVVETVHLYVFGDSRRVLPSWQDGEMHLRVHQENCEYCASRLDMPVPKLSQSLDEVLSTLLPSSSSSSGSRLDGNCLPIWTTLPADILTPVVAYLRLTDGARGVESFLFESAVKGETAGRWSFVGANPKEIYRTGPNEAGGAVDPLTPLKAKLEEYKAIKVPGAPPLTGGAIGYVGYDCIRYFEPKTARDDLADPLGIPESVFMLHDSLVAFDHLFQRVYVVSHIYLPSSATSVTKESITESYHLAAEQIKSVADKLSSTGPLPQVNQPRIDLSANPVPKDETPEERYLRLDKMSNVGREGYERFVTSLKESIVQGEIIQAVPSQRLRRETKLHPFNVYRHLRQLNPSPYMFYIECGNGTQLVGASPECLCKVEEGGKVTNHAIAGTVRRGKTAEEDAELAAQLAASVKDRAEHVMLVDLARNDINRVCKPETVVVDSLMQVEKFSHVMHLTSQVSGMLRADQDRFTAFRSIFPAGTVSGAPKIRAIELVSALERERRGAYAGAVGHFDFAPDSMDTCIAIRTMVFKDGVASLQAGGGIVFDSDEFEEYVETVNKLGANVRCIEEAEAYYAALQDEEEQQ</sequence>
<name>A0A9P6VV46_RHOMI</name>
<dbReference type="OrthoDB" id="1865897at2759"/>
<organism evidence="4 5">
    <name type="scientific">Rhodotorula mucilaginosa</name>
    <name type="common">Yeast</name>
    <name type="synonym">Rhodotorula rubra</name>
    <dbReference type="NCBI Taxonomy" id="5537"/>
    <lineage>
        <taxon>Eukaryota</taxon>
        <taxon>Fungi</taxon>
        <taxon>Dikarya</taxon>
        <taxon>Basidiomycota</taxon>
        <taxon>Pucciniomycotina</taxon>
        <taxon>Microbotryomycetes</taxon>
        <taxon>Sporidiobolales</taxon>
        <taxon>Sporidiobolaceae</taxon>
        <taxon>Rhodotorula</taxon>
    </lineage>
</organism>
<dbReference type="Pfam" id="PF00425">
    <property type="entry name" value="Chorismate_bind"/>
    <property type="match status" value="1"/>
</dbReference>
<dbReference type="SUPFAM" id="SSF56322">
    <property type="entry name" value="ADC synthase"/>
    <property type="match status" value="1"/>
</dbReference>
<evidence type="ECO:0000259" key="2">
    <source>
        <dbReference type="Pfam" id="PF00425"/>
    </source>
</evidence>
<protein>
    <recommendedName>
        <fullName evidence="6">Anthranilate synthase</fullName>
    </recommendedName>
</protein>
<dbReference type="InterPro" id="IPR015890">
    <property type="entry name" value="Chorismate_C"/>
</dbReference>
<dbReference type="AlphaFoldDB" id="A0A9P6VV46"/>
<feature type="domain" description="Anthranilate synthase component I N-terminal" evidence="3">
    <location>
        <begin position="122"/>
        <end position="257"/>
    </location>
</feature>
<feature type="region of interest" description="Disordered" evidence="1">
    <location>
        <begin position="294"/>
        <end position="319"/>
    </location>
</feature>
<dbReference type="PANTHER" id="PTHR11236">
    <property type="entry name" value="AMINOBENZOATE/ANTHRANILATE SYNTHASE"/>
    <property type="match status" value="1"/>
</dbReference>
<dbReference type="InterPro" id="IPR006805">
    <property type="entry name" value="Anth_synth_I_N"/>
</dbReference>
<feature type="compositionally biased region" description="Polar residues" evidence="1">
    <location>
        <begin position="294"/>
        <end position="304"/>
    </location>
</feature>
<evidence type="ECO:0008006" key="6">
    <source>
        <dbReference type="Google" id="ProtNLM"/>
    </source>
</evidence>
<dbReference type="Pfam" id="PF04715">
    <property type="entry name" value="Anth_synt_I_N"/>
    <property type="match status" value="1"/>
</dbReference>
<dbReference type="GO" id="GO:0000162">
    <property type="term" value="P:L-tryptophan biosynthetic process"/>
    <property type="evidence" value="ECO:0007669"/>
    <property type="project" value="TreeGrafter"/>
</dbReference>
<gene>
    <name evidence="4" type="ORF">C6P46_001537</name>
</gene>
<feature type="domain" description="Chorismate-utilising enzyme C-terminal" evidence="2">
    <location>
        <begin position="335"/>
        <end position="591"/>
    </location>
</feature>
<dbReference type="InterPro" id="IPR005801">
    <property type="entry name" value="ADC_synthase"/>
</dbReference>
<evidence type="ECO:0000256" key="1">
    <source>
        <dbReference type="SAM" id="MobiDB-lite"/>
    </source>
</evidence>
<dbReference type="EMBL" id="PUHQ01000141">
    <property type="protein sequence ID" value="KAG0654702.1"/>
    <property type="molecule type" value="Genomic_DNA"/>
</dbReference>
<evidence type="ECO:0000313" key="4">
    <source>
        <dbReference type="EMBL" id="KAG0654702.1"/>
    </source>
</evidence>
<dbReference type="PANTHER" id="PTHR11236:SF9">
    <property type="entry name" value="ANTHRANILATE SYNTHASE COMPONENT 1"/>
    <property type="match status" value="1"/>
</dbReference>